<evidence type="ECO:0000256" key="2">
    <source>
        <dbReference type="SAM" id="MobiDB-lite"/>
    </source>
</evidence>
<evidence type="ECO:0000313" key="5">
    <source>
        <dbReference type="EMBL" id="GIL75879.1"/>
    </source>
</evidence>
<feature type="domain" description="Nucleotide exchange factor Fes1" evidence="4">
    <location>
        <begin position="53"/>
        <end position="146"/>
    </location>
</feature>
<feature type="chain" id="PRO_5035391101" description="Nucleotide exchange factor Fes1 domain-containing protein" evidence="3">
    <location>
        <begin position="25"/>
        <end position="563"/>
    </location>
</feature>
<gene>
    <name evidence="5" type="ORF">Vretifemale_5609</name>
    <name evidence="6" type="ORF">Vretimale_5583</name>
</gene>
<dbReference type="Proteomes" id="UP000722791">
    <property type="component" value="Unassembled WGS sequence"/>
</dbReference>
<dbReference type="InterPro" id="IPR050693">
    <property type="entry name" value="Hsp70_NEF-Inhibitors"/>
</dbReference>
<dbReference type="EMBL" id="BNCP01000008">
    <property type="protein sequence ID" value="GIL75879.1"/>
    <property type="molecule type" value="Genomic_DNA"/>
</dbReference>
<organism evidence="5 7">
    <name type="scientific">Volvox reticuliferus</name>
    <dbReference type="NCBI Taxonomy" id="1737510"/>
    <lineage>
        <taxon>Eukaryota</taxon>
        <taxon>Viridiplantae</taxon>
        <taxon>Chlorophyta</taxon>
        <taxon>core chlorophytes</taxon>
        <taxon>Chlorophyceae</taxon>
        <taxon>CS clade</taxon>
        <taxon>Chlamydomonadales</taxon>
        <taxon>Volvocaceae</taxon>
        <taxon>Volvox</taxon>
    </lineage>
</organism>
<dbReference type="InterPro" id="IPR016024">
    <property type="entry name" value="ARM-type_fold"/>
</dbReference>
<dbReference type="AlphaFoldDB" id="A0A8J4C6X7"/>
<name>A0A8J4C6X7_9CHLO</name>
<evidence type="ECO:0000256" key="3">
    <source>
        <dbReference type="SAM" id="SignalP"/>
    </source>
</evidence>
<dbReference type="PANTHER" id="PTHR19316">
    <property type="entry name" value="PROTEIN FOLDING REGULATOR"/>
    <property type="match status" value="1"/>
</dbReference>
<evidence type="ECO:0000313" key="6">
    <source>
        <dbReference type="EMBL" id="GIM00594.1"/>
    </source>
</evidence>
<dbReference type="GO" id="GO:0005783">
    <property type="term" value="C:endoplasmic reticulum"/>
    <property type="evidence" value="ECO:0007669"/>
    <property type="project" value="TreeGrafter"/>
</dbReference>
<sequence length="563" mass="58768">MRQCYVLLFIGSLLGCLFATVARADFGQALVDEAIDLISSQLGDDGSDDPRYMEDLLHWAISHSDLEKLAAQAEEAQRIQMVRDLKEQRRRVKELLDHVRSQPTETDMMKEGIAILQRPRASDTELLAALQALQVLVEPIDNANDLHPLGGIAAVVAQLTRGPEVAAAAAYVLGTAASNNPSFQRVLLAEHPDIVETLLQMSQSRQEEAAVKGMYALAALIRNLSETRRAFASAGGFGALEELLRGESVAARVKRRALSLFMDLVDIRPAGAEAGAGAAAVSSGSDSSSDSSSGPQIRTLHHLDGEAWAGTTAATASGPSADAAVGPTAHGDDVLTTAAIAAGLPQAVVALLVEQDPDMQEKALLVMQRLAGSATARRALRESGAEEAILELREQLRADAPEPGGEPDPYHEFLEGLVRQVSALMMQPDALHTGEEEGAQQHQQSRHGTGADTVGVGTGVDAGASSGKARGRGSSGVGSGSLEPPAQQQVLALGGPTVGLPKAKGEVRESEIEAEATEGVAIVGERDGVQVAGQCGMSSGAEQQCQAADVKQRGPEAAAEDVV</sequence>
<protein>
    <recommendedName>
        <fullName evidence="4">Nucleotide exchange factor Fes1 domain-containing protein</fullName>
    </recommendedName>
</protein>
<dbReference type="EMBL" id="BNCQ01000008">
    <property type="protein sequence ID" value="GIM00594.1"/>
    <property type="molecule type" value="Genomic_DNA"/>
</dbReference>
<keyword evidence="1" id="KW-0175">Coiled coil</keyword>
<reference evidence="5" key="1">
    <citation type="journal article" date="2021" name="Proc. Natl. Acad. Sci. U.S.A.">
        <title>Three genomes in the algal genus Volvox reveal the fate of a haploid sex-determining region after a transition to homothallism.</title>
        <authorList>
            <person name="Yamamoto K."/>
            <person name="Hamaji T."/>
            <person name="Kawai-Toyooka H."/>
            <person name="Matsuzaki R."/>
            <person name="Takahashi F."/>
            <person name="Nishimura Y."/>
            <person name="Kawachi M."/>
            <person name="Noguchi H."/>
            <person name="Minakuchi Y."/>
            <person name="Umen J.G."/>
            <person name="Toyoda A."/>
            <person name="Nozaki H."/>
        </authorList>
    </citation>
    <scope>NUCLEOTIDE SEQUENCE</scope>
    <source>
        <strain evidence="6">NIES-3785</strain>
        <strain evidence="5">NIES-3786</strain>
    </source>
</reference>
<keyword evidence="7" id="KW-1185">Reference proteome</keyword>
<evidence type="ECO:0000259" key="4">
    <source>
        <dbReference type="Pfam" id="PF08609"/>
    </source>
</evidence>
<dbReference type="OrthoDB" id="551776at2759"/>
<feature type="signal peptide" evidence="3">
    <location>
        <begin position="1"/>
        <end position="24"/>
    </location>
</feature>
<proteinExistence type="predicted"/>
<evidence type="ECO:0000313" key="7">
    <source>
        <dbReference type="Proteomes" id="UP000747110"/>
    </source>
</evidence>
<feature type="region of interest" description="Disordered" evidence="2">
    <location>
        <begin position="538"/>
        <end position="563"/>
    </location>
</feature>
<evidence type="ECO:0000256" key="1">
    <source>
        <dbReference type="SAM" id="Coils"/>
    </source>
</evidence>
<comment type="caution">
    <text evidence="5">The sequence shown here is derived from an EMBL/GenBank/DDBJ whole genome shotgun (WGS) entry which is preliminary data.</text>
</comment>
<accession>A0A8J4C6X7</accession>
<feature type="region of interest" description="Disordered" evidence="2">
    <location>
        <begin position="278"/>
        <end position="298"/>
    </location>
</feature>
<keyword evidence="3" id="KW-0732">Signal</keyword>
<dbReference type="Gene3D" id="1.25.10.10">
    <property type="entry name" value="Leucine-rich Repeat Variant"/>
    <property type="match status" value="1"/>
</dbReference>
<dbReference type="Proteomes" id="UP000747110">
    <property type="component" value="Unassembled WGS sequence"/>
</dbReference>
<feature type="region of interest" description="Disordered" evidence="2">
    <location>
        <begin position="434"/>
        <end position="484"/>
    </location>
</feature>
<dbReference type="GO" id="GO:0000774">
    <property type="term" value="F:adenyl-nucleotide exchange factor activity"/>
    <property type="evidence" value="ECO:0007669"/>
    <property type="project" value="TreeGrafter"/>
</dbReference>
<feature type="coiled-coil region" evidence="1">
    <location>
        <begin position="71"/>
        <end position="102"/>
    </location>
</feature>
<feature type="compositionally biased region" description="Low complexity" evidence="2">
    <location>
        <begin position="278"/>
        <end position="294"/>
    </location>
</feature>
<feature type="compositionally biased region" description="Low complexity" evidence="2">
    <location>
        <begin position="448"/>
        <end position="468"/>
    </location>
</feature>
<dbReference type="Pfam" id="PF08609">
    <property type="entry name" value="Fes1"/>
    <property type="match status" value="1"/>
</dbReference>
<dbReference type="InterPro" id="IPR013918">
    <property type="entry name" value="Nucleotide_exch_fac_Fes1"/>
</dbReference>
<dbReference type="PROSITE" id="PS51257">
    <property type="entry name" value="PROKAR_LIPOPROTEIN"/>
    <property type="match status" value="1"/>
</dbReference>
<dbReference type="InterPro" id="IPR011989">
    <property type="entry name" value="ARM-like"/>
</dbReference>
<dbReference type="PANTHER" id="PTHR19316:SF32">
    <property type="entry name" value="ARM REPEAT SUPERFAMILY PROTEIN"/>
    <property type="match status" value="1"/>
</dbReference>
<dbReference type="SUPFAM" id="SSF48371">
    <property type="entry name" value="ARM repeat"/>
    <property type="match status" value="1"/>
</dbReference>